<proteinExistence type="predicted"/>
<dbReference type="Proteomes" id="UP001054252">
    <property type="component" value="Unassembled WGS sequence"/>
</dbReference>
<comment type="caution">
    <text evidence="2">The sequence shown here is derived from an EMBL/GenBank/DDBJ whole genome shotgun (WGS) entry which is preliminary data.</text>
</comment>
<dbReference type="AlphaFoldDB" id="A0AAV5MHZ3"/>
<evidence type="ECO:0000256" key="1">
    <source>
        <dbReference type="SAM" id="MobiDB-lite"/>
    </source>
</evidence>
<sequence>MRGRERERAWGRRTQGKQISQQYERFRFDDRRRFQQEVGGYDKRVYNQAIPFLFANFPEEWSFEQMWHTFNRIGLGRNEVDLERKLNEVRIGNQVLQANKPRPSYAEVVKVVNSRMEERPNKERREEGTEQKYGSNGVGTFGAQQRQWKSKQQHHHWSGMELNFDLEEYAWLEKCFVGTVHSVNSIPNLQEKFFMEGVFFCNIRPMGRRLVLLEGQDYEDLKELVDTGKDWLGNWFEDVKPWTPTVVAAERFAWIRCQGLLAHAWKSETFETFGRLWGNFVTLDDSTISKKRFDAARFLITTPSTKSISREEDDEGSSSSNNQNEVDSDFDKNMFKQFEHQTPGIEGDEVEGMEDDVATTNMGDGKENEVACQNAEVDMHIDEVEGSKRNEDKEASIGTEIIQETEGMGDFTTRLDDLNSNIQRVGETRRIVADPDLVNNKVDRGDFENDNISINDSSIQNCNKSIETRNRKRNMEALWSRVKEFGVNAQGEEISMLRKLEEMESRDKARWRKEEEKKNRKGD</sequence>
<dbReference type="PANTHER" id="PTHR34427">
    <property type="entry name" value="DUF4283 DOMAIN PROTEIN"/>
    <property type="match status" value="1"/>
</dbReference>
<feature type="compositionally biased region" description="Basic and acidic residues" evidence="1">
    <location>
        <begin position="116"/>
        <end position="130"/>
    </location>
</feature>
<evidence type="ECO:0000313" key="2">
    <source>
        <dbReference type="EMBL" id="GKV48483.1"/>
    </source>
</evidence>
<evidence type="ECO:0000313" key="3">
    <source>
        <dbReference type="Proteomes" id="UP001054252"/>
    </source>
</evidence>
<protein>
    <recommendedName>
        <fullName evidence="4">DUF4283 domain-containing protein</fullName>
    </recommendedName>
</protein>
<evidence type="ECO:0008006" key="4">
    <source>
        <dbReference type="Google" id="ProtNLM"/>
    </source>
</evidence>
<keyword evidence="3" id="KW-1185">Reference proteome</keyword>
<feature type="region of interest" description="Disordered" evidence="1">
    <location>
        <begin position="116"/>
        <end position="136"/>
    </location>
</feature>
<organism evidence="2 3">
    <name type="scientific">Rubroshorea leprosula</name>
    <dbReference type="NCBI Taxonomy" id="152421"/>
    <lineage>
        <taxon>Eukaryota</taxon>
        <taxon>Viridiplantae</taxon>
        <taxon>Streptophyta</taxon>
        <taxon>Embryophyta</taxon>
        <taxon>Tracheophyta</taxon>
        <taxon>Spermatophyta</taxon>
        <taxon>Magnoliopsida</taxon>
        <taxon>eudicotyledons</taxon>
        <taxon>Gunneridae</taxon>
        <taxon>Pentapetalae</taxon>
        <taxon>rosids</taxon>
        <taxon>malvids</taxon>
        <taxon>Malvales</taxon>
        <taxon>Dipterocarpaceae</taxon>
        <taxon>Rubroshorea</taxon>
    </lineage>
</organism>
<reference evidence="2 3" key="1">
    <citation type="journal article" date="2021" name="Commun. Biol.">
        <title>The genome of Shorea leprosula (Dipterocarpaceae) highlights the ecological relevance of drought in aseasonal tropical rainforests.</title>
        <authorList>
            <person name="Ng K.K.S."/>
            <person name="Kobayashi M.J."/>
            <person name="Fawcett J.A."/>
            <person name="Hatakeyama M."/>
            <person name="Paape T."/>
            <person name="Ng C.H."/>
            <person name="Ang C.C."/>
            <person name="Tnah L.H."/>
            <person name="Lee C.T."/>
            <person name="Nishiyama T."/>
            <person name="Sese J."/>
            <person name="O'Brien M.J."/>
            <person name="Copetti D."/>
            <person name="Mohd Noor M.I."/>
            <person name="Ong R.C."/>
            <person name="Putra M."/>
            <person name="Sireger I.Z."/>
            <person name="Indrioko S."/>
            <person name="Kosugi Y."/>
            <person name="Izuno A."/>
            <person name="Isagi Y."/>
            <person name="Lee S.L."/>
            <person name="Shimizu K.K."/>
        </authorList>
    </citation>
    <scope>NUCLEOTIDE SEQUENCE [LARGE SCALE GENOMIC DNA]</scope>
    <source>
        <strain evidence="2">214</strain>
    </source>
</reference>
<dbReference type="PANTHER" id="PTHR34427:SF5">
    <property type="entry name" value="DUF4283 DOMAIN-CONTAINING PROTEIN"/>
    <property type="match status" value="1"/>
</dbReference>
<name>A0AAV5MHZ3_9ROSI</name>
<feature type="region of interest" description="Disordered" evidence="1">
    <location>
        <begin position="306"/>
        <end position="328"/>
    </location>
</feature>
<accession>A0AAV5MHZ3</accession>
<dbReference type="EMBL" id="BPVZ01000258">
    <property type="protein sequence ID" value="GKV48483.1"/>
    <property type="molecule type" value="Genomic_DNA"/>
</dbReference>
<gene>
    <name evidence="2" type="ORF">SLEP1_g55294</name>
</gene>